<protein>
    <submittedName>
        <fullName evidence="1">Uncharacterized protein</fullName>
    </submittedName>
</protein>
<sequence length="33" mass="3898">MIKSIRTTLCFSLILFFQSFMKIDEAHGTFSFH</sequence>
<reference evidence="1" key="2">
    <citation type="journal article" date="2015" name="Fish Shellfish Immunol.">
        <title>Early steps in the European eel (Anguilla anguilla)-Vibrio vulnificus interaction in the gills: Role of the RtxA13 toxin.</title>
        <authorList>
            <person name="Callol A."/>
            <person name="Pajuelo D."/>
            <person name="Ebbesson L."/>
            <person name="Teles M."/>
            <person name="MacKenzie S."/>
            <person name="Amaro C."/>
        </authorList>
    </citation>
    <scope>NUCLEOTIDE SEQUENCE</scope>
</reference>
<name>A0A0E9XQ13_ANGAN</name>
<dbReference type="AlphaFoldDB" id="A0A0E9XQ13"/>
<organism evidence="1">
    <name type="scientific">Anguilla anguilla</name>
    <name type="common">European freshwater eel</name>
    <name type="synonym">Muraena anguilla</name>
    <dbReference type="NCBI Taxonomy" id="7936"/>
    <lineage>
        <taxon>Eukaryota</taxon>
        <taxon>Metazoa</taxon>
        <taxon>Chordata</taxon>
        <taxon>Craniata</taxon>
        <taxon>Vertebrata</taxon>
        <taxon>Euteleostomi</taxon>
        <taxon>Actinopterygii</taxon>
        <taxon>Neopterygii</taxon>
        <taxon>Teleostei</taxon>
        <taxon>Anguilliformes</taxon>
        <taxon>Anguillidae</taxon>
        <taxon>Anguilla</taxon>
    </lineage>
</organism>
<accession>A0A0E9XQ13</accession>
<proteinExistence type="predicted"/>
<reference evidence="1" key="1">
    <citation type="submission" date="2014-11" db="EMBL/GenBank/DDBJ databases">
        <authorList>
            <person name="Amaro Gonzalez C."/>
        </authorList>
    </citation>
    <scope>NUCLEOTIDE SEQUENCE</scope>
</reference>
<evidence type="ECO:0000313" key="1">
    <source>
        <dbReference type="EMBL" id="JAI03941.1"/>
    </source>
</evidence>
<dbReference type="EMBL" id="GBXM01004637">
    <property type="protein sequence ID" value="JAI03941.1"/>
    <property type="molecule type" value="Transcribed_RNA"/>
</dbReference>